<evidence type="ECO:0000313" key="3">
    <source>
        <dbReference type="Proteomes" id="UP000460626"/>
    </source>
</evidence>
<name>A0A845A2E7_9SPHN</name>
<dbReference type="Proteomes" id="UP000460626">
    <property type="component" value="Unassembled WGS sequence"/>
</dbReference>
<evidence type="ECO:0008006" key="4">
    <source>
        <dbReference type="Google" id="ProtNLM"/>
    </source>
</evidence>
<comment type="caution">
    <text evidence="2">The sequence shown here is derived from an EMBL/GenBank/DDBJ whole genome shotgun (WGS) entry which is preliminary data.</text>
</comment>
<dbReference type="RefSeq" id="WP_131452994.1">
    <property type="nucleotide sequence ID" value="NZ_BMJK01000001.1"/>
</dbReference>
<reference evidence="2 3" key="1">
    <citation type="submission" date="2019-12" db="EMBL/GenBank/DDBJ databases">
        <title>Genomic-based taxomic classification of the family Erythrobacteraceae.</title>
        <authorList>
            <person name="Xu L."/>
        </authorList>
    </citation>
    <scope>NUCLEOTIDE SEQUENCE [LARGE SCALE GENOMIC DNA]</scope>
    <source>
        <strain evidence="2 3">RC4-10-4</strain>
    </source>
</reference>
<protein>
    <recommendedName>
        <fullName evidence="4">DUF4142 domain-containing protein</fullName>
    </recommendedName>
</protein>
<proteinExistence type="predicted"/>
<evidence type="ECO:0000313" key="2">
    <source>
        <dbReference type="EMBL" id="MXO93750.1"/>
    </source>
</evidence>
<accession>A0A845A2E7</accession>
<feature type="chain" id="PRO_5033017136" description="DUF4142 domain-containing protein" evidence="1">
    <location>
        <begin position="26"/>
        <end position="166"/>
    </location>
</feature>
<dbReference type="EMBL" id="WTYH01000001">
    <property type="protein sequence ID" value="MXO93750.1"/>
    <property type="molecule type" value="Genomic_DNA"/>
</dbReference>
<dbReference type="PROSITE" id="PS51257">
    <property type="entry name" value="PROKAR_LIPOPROTEIN"/>
    <property type="match status" value="1"/>
</dbReference>
<keyword evidence="1" id="KW-0732">Signal</keyword>
<dbReference type="OrthoDB" id="7505503at2"/>
<gene>
    <name evidence="2" type="ORF">GRI62_09035</name>
</gene>
<feature type="signal peptide" evidence="1">
    <location>
        <begin position="1"/>
        <end position="25"/>
    </location>
</feature>
<dbReference type="AlphaFoldDB" id="A0A845A2E7"/>
<keyword evidence="3" id="KW-1185">Reference proteome</keyword>
<organism evidence="2 3">
    <name type="scientific">Aurantiacibacter arachoides</name>
    <dbReference type="NCBI Taxonomy" id="1850444"/>
    <lineage>
        <taxon>Bacteria</taxon>
        <taxon>Pseudomonadati</taxon>
        <taxon>Pseudomonadota</taxon>
        <taxon>Alphaproteobacteria</taxon>
        <taxon>Sphingomonadales</taxon>
        <taxon>Erythrobacteraceae</taxon>
        <taxon>Aurantiacibacter</taxon>
    </lineage>
</organism>
<evidence type="ECO:0000256" key="1">
    <source>
        <dbReference type="SAM" id="SignalP"/>
    </source>
</evidence>
<sequence>MTMQPRQLPILAASLLLGACASSSAGDYPSLAIRDAERAAGTFAVEPYVPVYPAPATVASAEDFARQARAAHNAFLAALPAARSRVNAARGGGVGSEAWSVAQVAVATLERHRGQAMVALAELDRIYTAAGAEGQETDAVQGLRGPIETLVAEENAVIAQLLSALR</sequence>